<dbReference type="PANTHER" id="PTHR23216">
    <property type="entry name" value="NUCLEOLAR AND COILED-BODY PHOSPHOPROTEIN 1"/>
    <property type="match status" value="1"/>
</dbReference>
<evidence type="ECO:0000256" key="1">
    <source>
        <dbReference type="SAM" id="MobiDB-lite"/>
    </source>
</evidence>
<dbReference type="EnsemblMetazoa" id="Aqu2.1.42056_001">
    <property type="protein sequence ID" value="Aqu2.1.42056_001"/>
    <property type="gene ID" value="Aqu2.1.42056"/>
</dbReference>
<dbReference type="GO" id="GO:0005654">
    <property type="term" value="C:nucleoplasm"/>
    <property type="evidence" value="ECO:0007669"/>
    <property type="project" value="TreeGrafter"/>
</dbReference>
<organism evidence="3">
    <name type="scientific">Amphimedon queenslandica</name>
    <name type="common">Sponge</name>
    <dbReference type="NCBI Taxonomy" id="400682"/>
    <lineage>
        <taxon>Eukaryota</taxon>
        <taxon>Metazoa</taxon>
        <taxon>Porifera</taxon>
        <taxon>Demospongiae</taxon>
        <taxon>Heteroscleromorpha</taxon>
        <taxon>Haplosclerida</taxon>
        <taxon>Niphatidae</taxon>
        <taxon>Amphimedon</taxon>
    </lineage>
</organism>
<feature type="region of interest" description="Disordered" evidence="1">
    <location>
        <begin position="230"/>
        <end position="271"/>
    </location>
</feature>
<evidence type="ECO:0000313" key="4">
    <source>
        <dbReference type="Proteomes" id="UP000007879"/>
    </source>
</evidence>
<dbReference type="PROSITE" id="PS50896">
    <property type="entry name" value="LISH"/>
    <property type="match status" value="1"/>
</dbReference>
<feature type="compositionally biased region" description="Basic residues" evidence="1">
    <location>
        <begin position="252"/>
        <end position="268"/>
    </location>
</feature>
<keyword evidence="4" id="KW-1185">Reference proteome</keyword>
<name>A0A1X7VNT0_AMPQE</name>
<dbReference type="AlphaFoldDB" id="A0A1X7VNT0"/>
<protein>
    <recommendedName>
        <fullName evidence="2">Srp40 C-terminal domain-containing protein</fullName>
    </recommendedName>
</protein>
<feature type="compositionally biased region" description="Basic and acidic residues" evidence="1">
    <location>
        <begin position="115"/>
        <end position="135"/>
    </location>
</feature>
<gene>
    <name evidence="3" type="primary">100640063</name>
</gene>
<dbReference type="STRING" id="400682.A0A1X7VNT0"/>
<feature type="compositionally biased region" description="Basic residues" evidence="1">
    <location>
        <begin position="104"/>
        <end position="114"/>
    </location>
</feature>
<feature type="domain" description="Srp40 C-terminal" evidence="2">
    <location>
        <begin position="212"/>
        <end position="283"/>
    </location>
</feature>
<reference evidence="4" key="1">
    <citation type="journal article" date="2010" name="Nature">
        <title>The Amphimedon queenslandica genome and the evolution of animal complexity.</title>
        <authorList>
            <person name="Srivastava M."/>
            <person name="Simakov O."/>
            <person name="Chapman J."/>
            <person name="Fahey B."/>
            <person name="Gauthier M.E."/>
            <person name="Mitros T."/>
            <person name="Richards G.S."/>
            <person name="Conaco C."/>
            <person name="Dacre M."/>
            <person name="Hellsten U."/>
            <person name="Larroux C."/>
            <person name="Putnam N.H."/>
            <person name="Stanke M."/>
            <person name="Adamska M."/>
            <person name="Darling A."/>
            <person name="Degnan S.M."/>
            <person name="Oakley T.H."/>
            <person name="Plachetzki D.C."/>
            <person name="Zhai Y."/>
            <person name="Adamski M."/>
            <person name="Calcino A."/>
            <person name="Cummins S.F."/>
            <person name="Goodstein D.M."/>
            <person name="Harris C."/>
            <person name="Jackson D.J."/>
            <person name="Leys S.P."/>
            <person name="Shu S."/>
            <person name="Woodcroft B.J."/>
            <person name="Vervoort M."/>
            <person name="Kosik K.S."/>
            <person name="Manning G."/>
            <person name="Degnan B.M."/>
            <person name="Rokhsar D.S."/>
        </authorList>
    </citation>
    <scope>NUCLEOTIDE SEQUENCE [LARGE SCALE GENOMIC DNA]</scope>
</reference>
<dbReference type="OMA" id="NSEYACP"/>
<sequence length="286" mass="32189">MREKQRMAAVPSDLFPFLYKFMINNSLHKTARSFIKETKFTIPCTNDTGTTDDGLLDFYIHYKKNLSSSLKRKASEMESSTHKAKKIKVEVESSNEGREPQGGVKKKGKVRSKERKNSGESDGKENEVGAPAKEETEGEETAPKRKKSKTPLMKESIHNGGETFTVSDEETCKEVVSSLMNPEKTSKKKKKSKALETGEEEERQSHSTPTVPFRRVDDSITVDMKLSNNSFEAKKGSKGSWGEKANKDFKHTKGKSFRHEKTKKKRGTYKGGMIDTSVNSIKFDSD</sequence>
<dbReference type="KEGG" id="aqu:100640063"/>
<evidence type="ECO:0000259" key="2">
    <source>
        <dbReference type="Pfam" id="PF05022"/>
    </source>
</evidence>
<dbReference type="OrthoDB" id="5599646at2759"/>
<dbReference type="Pfam" id="PF05022">
    <property type="entry name" value="SRP40_C"/>
    <property type="match status" value="1"/>
</dbReference>
<dbReference type="InterPro" id="IPR039191">
    <property type="entry name" value="Nopp140-like"/>
</dbReference>
<dbReference type="PANTHER" id="PTHR23216:SF1">
    <property type="entry name" value="NUCLEOLAR AND COILED-BODY PHOSPHOPROTEIN 1"/>
    <property type="match status" value="1"/>
</dbReference>
<accession>A0A1X7VNT0</accession>
<evidence type="ECO:0000313" key="3">
    <source>
        <dbReference type="EnsemblMetazoa" id="Aqu2.1.42056_001"/>
    </source>
</evidence>
<dbReference type="InParanoid" id="A0A1X7VNT0"/>
<dbReference type="GO" id="GO:0005730">
    <property type="term" value="C:nucleolus"/>
    <property type="evidence" value="ECO:0007669"/>
    <property type="project" value="InterPro"/>
</dbReference>
<feature type="region of interest" description="Disordered" evidence="1">
    <location>
        <begin position="69"/>
        <end position="216"/>
    </location>
</feature>
<reference evidence="3" key="2">
    <citation type="submission" date="2017-05" db="UniProtKB">
        <authorList>
            <consortium name="EnsemblMetazoa"/>
        </authorList>
    </citation>
    <scope>IDENTIFICATION</scope>
</reference>
<dbReference type="InterPro" id="IPR006594">
    <property type="entry name" value="LisH"/>
</dbReference>
<dbReference type="Proteomes" id="UP000007879">
    <property type="component" value="Unassembled WGS sequence"/>
</dbReference>
<proteinExistence type="predicted"/>
<feature type="compositionally biased region" description="Basic and acidic residues" evidence="1">
    <location>
        <begin position="73"/>
        <end position="99"/>
    </location>
</feature>
<dbReference type="eggNOG" id="KOG2992">
    <property type="taxonomic scope" value="Eukaryota"/>
</dbReference>
<dbReference type="EnsemblMetazoa" id="XM_003383070.3">
    <property type="protein sequence ID" value="XP_003383118.1"/>
    <property type="gene ID" value="LOC100640063"/>
</dbReference>
<dbReference type="InterPro" id="IPR007718">
    <property type="entry name" value="Srp40_C"/>
</dbReference>